<accession>A0ABS3K829</accession>
<feature type="region of interest" description="Disordered" evidence="1">
    <location>
        <begin position="21"/>
        <end position="73"/>
    </location>
</feature>
<evidence type="ECO:0000313" key="4">
    <source>
        <dbReference type="Proteomes" id="UP001518990"/>
    </source>
</evidence>
<gene>
    <name evidence="3" type="ORF">IAI60_03090</name>
</gene>
<feature type="compositionally biased region" description="Basic residues" evidence="1">
    <location>
        <begin position="46"/>
        <end position="61"/>
    </location>
</feature>
<evidence type="ECO:0000313" key="3">
    <source>
        <dbReference type="EMBL" id="MBO1073590.1"/>
    </source>
</evidence>
<feature type="signal peptide" evidence="2">
    <location>
        <begin position="1"/>
        <end position="24"/>
    </location>
</feature>
<proteinExistence type="predicted"/>
<organism evidence="3 4">
    <name type="scientific">Roseomonas marmotae</name>
    <dbReference type="NCBI Taxonomy" id="2768161"/>
    <lineage>
        <taxon>Bacteria</taxon>
        <taxon>Pseudomonadati</taxon>
        <taxon>Pseudomonadota</taxon>
        <taxon>Alphaproteobacteria</taxon>
        <taxon>Acetobacterales</taxon>
        <taxon>Roseomonadaceae</taxon>
        <taxon>Roseomonas</taxon>
    </lineage>
</organism>
<evidence type="ECO:0000256" key="2">
    <source>
        <dbReference type="SAM" id="SignalP"/>
    </source>
</evidence>
<feature type="chain" id="PRO_5046744073" evidence="2">
    <location>
        <begin position="25"/>
        <end position="73"/>
    </location>
</feature>
<evidence type="ECO:0000256" key="1">
    <source>
        <dbReference type="SAM" id="MobiDB-lite"/>
    </source>
</evidence>
<dbReference type="Proteomes" id="UP001518990">
    <property type="component" value="Unassembled WGS sequence"/>
</dbReference>
<keyword evidence="4" id="KW-1185">Reference proteome</keyword>
<dbReference type="RefSeq" id="WP_207445199.1">
    <property type="nucleotide sequence ID" value="NZ_CP061091.1"/>
</dbReference>
<protein>
    <submittedName>
        <fullName evidence="3">Uncharacterized protein</fullName>
    </submittedName>
</protein>
<dbReference type="EMBL" id="JACTNF010000002">
    <property type="protein sequence ID" value="MBO1073590.1"/>
    <property type="molecule type" value="Genomic_DNA"/>
</dbReference>
<reference evidence="3 4" key="1">
    <citation type="submission" date="2020-09" db="EMBL/GenBank/DDBJ databases">
        <title>Roseomonas.</title>
        <authorList>
            <person name="Zhu W."/>
        </authorList>
    </citation>
    <scope>NUCLEOTIDE SEQUENCE [LARGE SCALE GENOMIC DNA]</scope>
    <source>
        <strain evidence="3 4">1311</strain>
    </source>
</reference>
<keyword evidence="2" id="KW-0732">Signal</keyword>
<comment type="caution">
    <text evidence="3">The sequence shown here is derived from an EMBL/GenBank/DDBJ whole genome shotgun (WGS) entry which is preliminary data.</text>
</comment>
<name>A0ABS3K829_9PROT</name>
<sequence length="73" mass="7501">MIRLLFVTLAVAAPLALAAMPASAQTGDPAAQGGPSVTAPGPSHPSAHKRAHRTQTRHHATARPAQRAAKRHG</sequence>